<dbReference type="GO" id="GO:0006412">
    <property type="term" value="P:translation"/>
    <property type="evidence" value="ECO:0007669"/>
    <property type="project" value="InterPro"/>
</dbReference>
<dbReference type="CDD" id="cd00495">
    <property type="entry name" value="Ribosomal_L25_TL5_CTC"/>
    <property type="match status" value="1"/>
</dbReference>
<dbReference type="PANTHER" id="PTHR43002">
    <property type="entry name" value="GLYCOGEN DEBRANCHING ENZYME"/>
    <property type="match status" value="1"/>
</dbReference>
<dbReference type="GO" id="GO:0003735">
    <property type="term" value="F:structural constituent of ribosome"/>
    <property type="evidence" value="ECO:0007669"/>
    <property type="project" value="InterPro"/>
</dbReference>
<dbReference type="NCBIfam" id="TIGR00731">
    <property type="entry name" value="bL25_bact_ctc"/>
    <property type="match status" value="1"/>
</dbReference>
<dbReference type="SMART" id="SM00642">
    <property type="entry name" value="Aamy"/>
    <property type="match status" value="1"/>
</dbReference>
<dbReference type="GO" id="GO:0008097">
    <property type="term" value="F:5S rRNA binding"/>
    <property type="evidence" value="ECO:0007669"/>
    <property type="project" value="InterPro"/>
</dbReference>
<dbReference type="InterPro" id="IPR001021">
    <property type="entry name" value="Ribosomal_bL25_long"/>
</dbReference>
<dbReference type="InterPro" id="IPR006047">
    <property type="entry name" value="GH13_cat_dom"/>
</dbReference>
<feature type="domain" description="Glycosyl hydrolase family 13 catalytic" evidence="2">
    <location>
        <begin position="453"/>
        <end position="859"/>
    </location>
</feature>
<evidence type="ECO:0000259" key="2">
    <source>
        <dbReference type="SMART" id="SM00642"/>
    </source>
</evidence>
<reference evidence="3" key="2">
    <citation type="submission" date="2020-02" db="EMBL/GenBank/DDBJ databases">
        <authorList>
            <person name="Studholme D.J."/>
        </authorList>
    </citation>
    <scope>NUCLEOTIDE SEQUENCE</scope>
    <source>
        <strain evidence="3">00238/432</strain>
    </source>
</reference>
<feature type="region of interest" description="Disordered" evidence="1">
    <location>
        <begin position="1634"/>
        <end position="1661"/>
    </location>
</feature>
<accession>A0A8J4T3D1</accession>
<dbReference type="Pfam" id="PF14693">
    <property type="entry name" value="Ribosomal_TL5_C"/>
    <property type="match status" value="1"/>
</dbReference>
<protein>
    <recommendedName>
        <fullName evidence="2">Glycosyl hydrolase family 13 catalytic domain-containing protein</fullName>
    </recommendedName>
</protein>
<dbReference type="InterPro" id="IPR029751">
    <property type="entry name" value="Ribosomal_L25_dom"/>
</dbReference>
<dbReference type="Proteomes" id="UP000702964">
    <property type="component" value="Unassembled WGS sequence"/>
</dbReference>
<evidence type="ECO:0000256" key="1">
    <source>
        <dbReference type="SAM" id="MobiDB-lite"/>
    </source>
</evidence>
<feature type="compositionally biased region" description="Low complexity" evidence="1">
    <location>
        <begin position="1642"/>
        <end position="1655"/>
    </location>
</feature>
<dbReference type="InterPro" id="IPR037121">
    <property type="entry name" value="Ribosomal_bL25_C"/>
</dbReference>
<dbReference type="GO" id="GO:0005840">
    <property type="term" value="C:ribosome"/>
    <property type="evidence" value="ECO:0007669"/>
    <property type="project" value="InterPro"/>
</dbReference>
<proteinExistence type="predicted"/>
<dbReference type="InterPro" id="IPR013780">
    <property type="entry name" value="Glyco_hydro_b"/>
</dbReference>
<dbReference type="GO" id="GO:0005975">
    <property type="term" value="P:carbohydrate metabolic process"/>
    <property type="evidence" value="ECO:0007669"/>
    <property type="project" value="InterPro"/>
</dbReference>
<dbReference type="InterPro" id="IPR008964">
    <property type="entry name" value="Invasin/intimin_cell_adhesion"/>
</dbReference>
<gene>
    <name evidence="3" type="ORF">G195_000580</name>
</gene>
<dbReference type="InterPro" id="IPR011035">
    <property type="entry name" value="Ribosomal_bL25/Gln-tRNA_synth"/>
</dbReference>
<organism evidence="3 4">
    <name type="scientific">Phytophthora kernoviae 00238/432</name>
    <dbReference type="NCBI Taxonomy" id="1284355"/>
    <lineage>
        <taxon>Eukaryota</taxon>
        <taxon>Sar</taxon>
        <taxon>Stramenopiles</taxon>
        <taxon>Oomycota</taxon>
        <taxon>Peronosporomycetes</taxon>
        <taxon>Peronosporales</taxon>
        <taxon>Peronosporaceae</taxon>
        <taxon>Phytophthora</taxon>
    </lineage>
</organism>
<evidence type="ECO:0000313" key="4">
    <source>
        <dbReference type="Proteomes" id="UP000702964"/>
    </source>
</evidence>
<comment type="caution">
    <text evidence="3">The sequence shown here is derived from an EMBL/GenBank/DDBJ whole genome shotgun (WGS) entry which is preliminary data.</text>
</comment>
<dbReference type="CDD" id="cd11341">
    <property type="entry name" value="AmyAc_Pullulanase_LD-like"/>
    <property type="match status" value="2"/>
</dbReference>
<dbReference type="InterPro" id="IPR020057">
    <property type="entry name" value="Ribosomal_bL25_b-dom"/>
</dbReference>
<dbReference type="Gene3D" id="2.60.40.1080">
    <property type="match status" value="1"/>
</dbReference>
<evidence type="ECO:0000313" key="3">
    <source>
        <dbReference type="EMBL" id="KAF4325856.1"/>
    </source>
</evidence>
<name>A0A8J4T3D1_9STRA</name>
<sequence>MTVLLKLRMHVNGQYPVLKYVLKLVVLQDLRYPGYGNRDYAKYFRIKQVRFPFDVYNEGRSQFIPAKTWVDIPVNQLDSPFYLPVWVDEGNYEVEFRNIAENAPANFTEQQDANTNLAHHVASDTVPVEVIGRLYDFRVTDISDYNWENVFRKQMGSLEPTGVGYWTGLNGIDGDPRGNLAPFILPIRPGSHPVQGFKNVAVKTGYHIKFDLKTKGNMFGKQDGVRITPSFHFVSRDGSSRQEVDLYYHRGQERLIRIGSAQDLEKRFVVLNARLRNVPSTELGDAARYRYTYELTPQEQSQSTLAEYMVRFVDQTSHEKTWVGRYDWLILSSPIRTLIGPKTDIPPGVNVDRANAAIQRWYGEYSLPADVYAVQKGVDLEALARQHPLDEKSATFLKDGLEQTDPKGWNEDIRPELVSPVDAVLYELHVRDFSIHESSGMRHKGKYLAFTETGLCDSNGNTLGIDHLSELGITHVHLLPVFDFATVDESKPDDRTSDDSRYNWGYDPLHYNVPEGSYASRADEPETRIREFKSMVLALHEKGIGVIMDVVYNHTFDTAASSFEKLVPGYYYRQNPDGTYSNGSGTGNEVATERPMVRKFIIDSVRYWAEEYHVDGFRFDLMGLIDTATMKELTAELHAKVSPSILLYGEPWGALESPLGDQMTLKGAQREAGFAVFNDNFRGTIKGDSDGTGTGFATGAEGKEDDIWTGVRGAITDFTASPSETINYVTVHDNLNLWDKVARTQGLHDTLGFITYSEDGRVKGSDSVEEAVKHAKPYLHVDPDCILENETVRRCLLASGIVLTSQGVPLIAAGDEFLRSKYGDANSHKSGDSINAIRWEQKQAFKPVYDYYRGLIHLRREHPAFRLRTRGEIEAHIQLLEKGEGMLAYELAGTAVGDSWGRMIIIYNASKETRTTSVPSGIWNVVVEQGQVGTEVLNTVKGGQHIAVALDPYARAVSANGQRTAIIDLDTTDPVDWEEDVKPVFLRPADAVLYELHVRDFSSDPHADIPYKGKYLAFTASGLTDRGGNSIGVDHLVELGITHVHLLPVADYQTVDELAATDTSSNAKLPYNWGYDPQHYNVPEGSYATDPRDPAVRIREFKALIHSLHRQGIRVVLDVVYNHTYSVDEGPFERIVPGYYYRYREDGTLSNGSGVGNELATERPMVRKYILDSLLYWAEEYHVDGFRFDLMGLIDTDTMNEVTRELREQIDPAFLIYGEPWTGGDSPLERKTLKGTQRGQGFAVFNDHFRSAIKGDSDGIGKGFVTGADGKEYEIVQGVAGALDDFTSSPVESVNYVTAHDNLNLWDKIATTMYLRHDLGFPVRHHLRLMRAEGNVVAFTLEGGANQDTWNQIVVIYNGTGQQQQVSLPEGNWHIVVNDHQAGTDRIETVSGTVVVERWSLMVLYDTEYGGGAEPAVIEIHSPRLVYSVGEIAGLRASVRDRFGNVVENASVTWSSSNPDIIAIQSDGTIHTGETGEATISVHCGTITAEYGDVQIIVHNEKEMLKVARTGRSEMFNLNLEGGKTVPVLIKDQQERNGRLLHVDFLQISKNKPISVSVSIDFQGTAAGSKAGGVFQTQETQLEVEGLPADLPTSIEVDVSGLEIGDRLTAADIKLDKGLTLVTAADSIIASVMPPQAAEAEPTASADEAEQAAPEEPAKEE</sequence>
<dbReference type="SUPFAM" id="SSF49373">
    <property type="entry name" value="Invasin/intimin cell-adhesion fragments"/>
    <property type="match status" value="1"/>
</dbReference>
<reference evidence="3" key="1">
    <citation type="journal article" date="2015" name="Genom Data">
        <title>Draft genome sequences of Phytophthora kernoviae and Phytophthora ramorum lineage EU2 from Scotland.</title>
        <authorList>
            <person name="Sambles C."/>
            <person name="Schlenzig A."/>
            <person name="O'Neill P."/>
            <person name="Grant M."/>
            <person name="Studholme D.J."/>
        </authorList>
    </citation>
    <scope>NUCLEOTIDE SEQUENCE</scope>
    <source>
        <strain evidence="3">00238/432</strain>
    </source>
</reference>
<dbReference type="Gene3D" id="3.20.20.80">
    <property type="entry name" value="Glycosidases"/>
    <property type="match status" value="2"/>
</dbReference>
<dbReference type="SUPFAM" id="SSF51445">
    <property type="entry name" value="(Trans)glycosidases"/>
    <property type="match status" value="2"/>
</dbReference>
<dbReference type="InterPro" id="IPR017853">
    <property type="entry name" value="GH"/>
</dbReference>
<dbReference type="Gene3D" id="2.170.120.20">
    <property type="entry name" value="Ribosomal protein L25, beta domain"/>
    <property type="match status" value="1"/>
</dbReference>
<dbReference type="Pfam" id="PF21653">
    <property type="entry name" value="pulA_all-beta"/>
    <property type="match status" value="2"/>
</dbReference>
<dbReference type="SUPFAM" id="SSF50715">
    <property type="entry name" value="Ribosomal protein L25-like"/>
    <property type="match status" value="1"/>
</dbReference>
<dbReference type="EMBL" id="AOFI03000002">
    <property type="protein sequence ID" value="KAF4325856.1"/>
    <property type="molecule type" value="Genomic_DNA"/>
</dbReference>
<dbReference type="InterPro" id="IPR049117">
    <property type="entry name" value="pulA_all-beta"/>
</dbReference>
<dbReference type="Pfam" id="PF00128">
    <property type="entry name" value="Alpha-amylase"/>
    <property type="match status" value="2"/>
</dbReference>
<dbReference type="Gene3D" id="2.60.40.1180">
    <property type="entry name" value="Golgi alpha-mannosidase II"/>
    <property type="match status" value="2"/>
</dbReference>